<evidence type="ECO:0000313" key="3">
    <source>
        <dbReference type="EMBL" id="CAD9330597.1"/>
    </source>
</evidence>
<gene>
    <name evidence="3" type="ORF">DBRI1063_LOCUS11378</name>
</gene>
<reference evidence="3" key="1">
    <citation type="submission" date="2021-01" db="EMBL/GenBank/DDBJ databases">
        <authorList>
            <person name="Corre E."/>
            <person name="Pelletier E."/>
            <person name="Niang G."/>
            <person name="Scheremetjew M."/>
            <person name="Finn R."/>
            <person name="Kale V."/>
            <person name="Holt S."/>
            <person name="Cochrane G."/>
            <person name="Meng A."/>
            <person name="Brown T."/>
            <person name="Cohen L."/>
        </authorList>
    </citation>
    <scope>NUCLEOTIDE SEQUENCE</scope>
    <source>
        <strain evidence="3">Pop2</strain>
    </source>
</reference>
<dbReference type="AlphaFoldDB" id="A0A7S1Z7D1"/>
<name>A0A7S1Z7D1_9STRA</name>
<feature type="region of interest" description="Disordered" evidence="1">
    <location>
        <begin position="366"/>
        <end position="387"/>
    </location>
</feature>
<dbReference type="SMART" id="SM00587">
    <property type="entry name" value="CHK"/>
    <property type="match status" value="1"/>
</dbReference>
<sequence length="387" mass="44578">MFQIEASFYKMQQQQSSSSSTTTTTTTTLPPLPFHLAKMIYSSSHCIILEKIEHVQSFPLVHGCPTLSIRECMIRNLALMHARYWQTTAATTTTTTAYMQTFWKSLSSTPGIGSSLSGKDKEYLFPTHWNDFLRSTTNISETERNKIQNVCINLQNKQIHQIHDKVHVFQTTLIHGDYHIANVLFSPQQQPEQKENQTEKKKFDSSFWLLDWATCGLGNPLLDVVFFLLVSTNAPLQEGEVKHLLQYYYSILTSNDSTHTKSNPHGPYIASTFSYDTFMTHYQHALLNQFIVLVCYDKLSRQLIDSLMTTTTTTTTTLTSSNADEKKTKQDTMKKHFDNVNERCIRALLSNEMNLDCYDMPHDKTEVDRMEEEERRHREGDGVVRDI</sequence>
<proteinExistence type="predicted"/>
<dbReference type="Gene3D" id="3.90.1200.10">
    <property type="match status" value="1"/>
</dbReference>
<dbReference type="Pfam" id="PF02958">
    <property type="entry name" value="EcKL"/>
    <property type="match status" value="1"/>
</dbReference>
<dbReference type="InterPro" id="IPR015897">
    <property type="entry name" value="CHK_kinase-like"/>
</dbReference>
<feature type="domain" description="CHK kinase-like" evidence="2">
    <location>
        <begin position="46"/>
        <end position="258"/>
    </location>
</feature>
<dbReference type="SUPFAM" id="SSF56112">
    <property type="entry name" value="Protein kinase-like (PK-like)"/>
    <property type="match status" value="1"/>
</dbReference>
<dbReference type="InterPro" id="IPR004119">
    <property type="entry name" value="EcKL"/>
</dbReference>
<evidence type="ECO:0000256" key="1">
    <source>
        <dbReference type="SAM" id="MobiDB-lite"/>
    </source>
</evidence>
<protein>
    <recommendedName>
        <fullName evidence="2">CHK kinase-like domain-containing protein</fullName>
    </recommendedName>
</protein>
<dbReference type="PANTHER" id="PTHR11012">
    <property type="entry name" value="PROTEIN KINASE-LIKE DOMAIN-CONTAINING"/>
    <property type="match status" value="1"/>
</dbReference>
<dbReference type="EMBL" id="HBGN01017779">
    <property type="protein sequence ID" value="CAD9330597.1"/>
    <property type="molecule type" value="Transcribed_RNA"/>
</dbReference>
<evidence type="ECO:0000259" key="2">
    <source>
        <dbReference type="SMART" id="SM00587"/>
    </source>
</evidence>
<organism evidence="3">
    <name type="scientific">Ditylum brightwellii</name>
    <dbReference type="NCBI Taxonomy" id="49249"/>
    <lineage>
        <taxon>Eukaryota</taxon>
        <taxon>Sar</taxon>
        <taxon>Stramenopiles</taxon>
        <taxon>Ochrophyta</taxon>
        <taxon>Bacillariophyta</taxon>
        <taxon>Mediophyceae</taxon>
        <taxon>Lithodesmiophycidae</taxon>
        <taxon>Lithodesmiales</taxon>
        <taxon>Lithodesmiaceae</taxon>
        <taxon>Ditylum</taxon>
    </lineage>
</organism>
<accession>A0A7S1Z7D1</accession>
<dbReference type="PANTHER" id="PTHR11012:SF30">
    <property type="entry name" value="PROTEIN KINASE-LIKE DOMAIN-CONTAINING"/>
    <property type="match status" value="1"/>
</dbReference>
<dbReference type="InterPro" id="IPR011009">
    <property type="entry name" value="Kinase-like_dom_sf"/>
</dbReference>